<dbReference type="Proteomes" id="UP000619838">
    <property type="component" value="Unassembled WGS sequence"/>
</dbReference>
<evidence type="ECO:0008006" key="4">
    <source>
        <dbReference type="Google" id="ProtNLM"/>
    </source>
</evidence>
<evidence type="ECO:0000313" key="3">
    <source>
        <dbReference type="Proteomes" id="UP000619838"/>
    </source>
</evidence>
<accession>A0ABR9XSG4</accession>
<keyword evidence="3" id="KW-1185">Reference proteome</keyword>
<name>A0ABR9XSG4_9CHLB</name>
<feature type="transmembrane region" description="Helical" evidence="1">
    <location>
        <begin position="71"/>
        <end position="89"/>
    </location>
</feature>
<protein>
    <recommendedName>
        <fullName evidence="4">DUF421 domain-containing protein</fullName>
    </recommendedName>
</protein>
<dbReference type="RefSeq" id="WP_175187455.1">
    <property type="nucleotide sequence ID" value="NZ_JABVZQ010000009.1"/>
</dbReference>
<evidence type="ECO:0000256" key="1">
    <source>
        <dbReference type="SAM" id="Phobius"/>
    </source>
</evidence>
<dbReference type="EMBL" id="JADGII010000008">
    <property type="protein sequence ID" value="MBF0636773.1"/>
    <property type="molecule type" value="Genomic_DNA"/>
</dbReference>
<gene>
    <name evidence="2" type="ORF">INT08_06235</name>
</gene>
<keyword evidence="1" id="KW-0812">Transmembrane</keyword>
<keyword evidence="1" id="KW-1133">Transmembrane helix</keyword>
<sequence>MTVFRRFLAALAAFGVLLVTIYVLHSWYFNVNVVFYSAIFDALLASAVVSVLLFTSRFFSVFTGFEKVQTMIILVLLGYVFAISVPTVLDRSLSFYIIEKLQQRGGAIAEQEMEAVFTQEYVKEHRLVDVRLTEQIESGTITVEDGMVRLTPFGRQLAGFSRFFRLHFLPKQRLLRGEYTDELTDPFRDETGRQSGYGEQEQ</sequence>
<keyword evidence="1" id="KW-0472">Membrane</keyword>
<organism evidence="2 3">
    <name type="scientific">Prosthecochloris ethylica</name>
    <dbReference type="NCBI Taxonomy" id="2743976"/>
    <lineage>
        <taxon>Bacteria</taxon>
        <taxon>Pseudomonadati</taxon>
        <taxon>Chlorobiota</taxon>
        <taxon>Chlorobiia</taxon>
        <taxon>Chlorobiales</taxon>
        <taxon>Chlorobiaceae</taxon>
        <taxon>Prosthecochloris</taxon>
    </lineage>
</organism>
<comment type="caution">
    <text evidence="2">The sequence shown here is derived from an EMBL/GenBank/DDBJ whole genome shotgun (WGS) entry which is preliminary data.</text>
</comment>
<feature type="transmembrane region" description="Helical" evidence="1">
    <location>
        <begin position="7"/>
        <end position="28"/>
    </location>
</feature>
<reference evidence="2 3" key="1">
    <citation type="journal article" date="2020" name="Microorganisms">
        <title>Simultaneous Genome Sequencing of Prosthecochloris ethylica and Desulfuromonas acetoxidans within a Syntrophic Mixture Reveals Unique Pili and Protein Interactions.</title>
        <authorList>
            <person name="Kyndt J.A."/>
            <person name="Van Beeumen J.J."/>
            <person name="Meyer T.E."/>
        </authorList>
    </citation>
    <scope>NUCLEOTIDE SEQUENCE [LARGE SCALE GENOMIC DNA]</scope>
    <source>
        <strain evidence="2 3">N3</strain>
    </source>
</reference>
<evidence type="ECO:0000313" key="2">
    <source>
        <dbReference type="EMBL" id="MBF0636773.1"/>
    </source>
</evidence>
<feature type="transmembrane region" description="Helical" evidence="1">
    <location>
        <begin position="34"/>
        <end position="59"/>
    </location>
</feature>
<proteinExistence type="predicted"/>